<keyword evidence="3" id="KW-1185">Reference proteome</keyword>
<comment type="caution">
    <text evidence="2">The sequence shown here is derived from an EMBL/GenBank/DDBJ whole genome shotgun (WGS) entry which is preliminary data.</text>
</comment>
<name>A0AAN6JPG9_9BASI</name>
<sequence length="316" mass="36309">MAHVVYQTAAQSWQSAYVIIKDELGKVLVELPRQFVEQAGCNRASYALEMIESCFDHTDGNLVVSGKGLRPRALEDDDPLPWDLRIVYHHEDGERHRTNAKVGPRFDNPAWVAHVEKATPWTSNRSIDLTETDEQEDQRDFRDHVLARDSTCLISDAGLDHCIAGHILPVTRPEQYREILRFFPDSSHPIEARVSTGLLLRHDLYRSYRAGEWALYPQDNGDLIAHFFVLNLPDAPQLHGKVITPARFHLETRFHPKRELLWFHYVQCAMMRFRGNPMLGPKPPQSARILKQEQVRQDKGVPSPRRGTRITSGRQS</sequence>
<gene>
    <name evidence="2" type="ORF">OC846_005901</name>
</gene>
<evidence type="ECO:0000256" key="1">
    <source>
        <dbReference type="SAM" id="MobiDB-lite"/>
    </source>
</evidence>
<evidence type="ECO:0000313" key="3">
    <source>
        <dbReference type="Proteomes" id="UP001176517"/>
    </source>
</evidence>
<dbReference type="EMBL" id="JAPDMZ010000259">
    <property type="protein sequence ID" value="KAK0544848.1"/>
    <property type="molecule type" value="Genomic_DNA"/>
</dbReference>
<accession>A0AAN6JPG9</accession>
<protein>
    <submittedName>
        <fullName evidence="2">Uncharacterized protein</fullName>
    </submittedName>
</protein>
<proteinExistence type="predicted"/>
<feature type="region of interest" description="Disordered" evidence="1">
    <location>
        <begin position="292"/>
        <end position="316"/>
    </location>
</feature>
<organism evidence="2 3">
    <name type="scientific">Tilletia horrida</name>
    <dbReference type="NCBI Taxonomy" id="155126"/>
    <lineage>
        <taxon>Eukaryota</taxon>
        <taxon>Fungi</taxon>
        <taxon>Dikarya</taxon>
        <taxon>Basidiomycota</taxon>
        <taxon>Ustilaginomycotina</taxon>
        <taxon>Exobasidiomycetes</taxon>
        <taxon>Tilletiales</taxon>
        <taxon>Tilletiaceae</taxon>
        <taxon>Tilletia</taxon>
    </lineage>
</organism>
<reference evidence="2" key="1">
    <citation type="journal article" date="2023" name="PhytoFront">
        <title>Draft Genome Resources of Seven Strains of Tilletia horrida, Causal Agent of Kernel Smut of Rice.</title>
        <authorList>
            <person name="Khanal S."/>
            <person name="Antony Babu S."/>
            <person name="Zhou X.G."/>
        </authorList>
    </citation>
    <scope>NUCLEOTIDE SEQUENCE</scope>
    <source>
        <strain evidence="2">TX6</strain>
    </source>
</reference>
<dbReference type="AlphaFoldDB" id="A0AAN6JPG9"/>
<dbReference type="Proteomes" id="UP001176517">
    <property type="component" value="Unassembled WGS sequence"/>
</dbReference>
<evidence type="ECO:0000313" key="2">
    <source>
        <dbReference type="EMBL" id="KAK0544848.1"/>
    </source>
</evidence>